<dbReference type="GO" id="GO:0009653">
    <property type="term" value="P:anatomical structure morphogenesis"/>
    <property type="evidence" value="ECO:0007669"/>
    <property type="project" value="TreeGrafter"/>
</dbReference>
<evidence type="ECO:0000256" key="1">
    <source>
        <dbReference type="ARBA" id="ARBA00022729"/>
    </source>
</evidence>
<evidence type="ECO:0000313" key="5">
    <source>
        <dbReference type="EMBL" id="CAI8024829.1"/>
    </source>
</evidence>
<dbReference type="InterPro" id="IPR039005">
    <property type="entry name" value="CSPG_rpt"/>
</dbReference>
<dbReference type="PANTHER" id="PTHR45739:SF12">
    <property type="entry name" value="CHONDROITIN SULFATE PROTEOGLYCAN 4-LIKE ISOFORM X2"/>
    <property type="match status" value="1"/>
</dbReference>
<keyword evidence="1" id="KW-0732">Signal</keyword>
<dbReference type="Proteomes" id="UP001174909">
    <property type="component" value="Unassembled WGS sequence"/>
</dbReference>
<evidence type="ECO:0000256" key="4">
    <source>
        <dbReference type="PROSITE-ProRule" id="PRU01201"/>
    </source>
</evidence>
<gene>
    <name evidence="5" type="ORF">GBAR_LOCUS14384</name>
</gene>
<proteinExistence type="predicted"/>
<dbReference type="PROSITE" id="PS51854">
    <property type="entry name" value="CSPG"/>
    <property type="match status" value="1"/>
</dbReference>
<reference evidence="5" key="1">
    <citation type="submission" date="2023-03" db="EMBL/GenBank/DDBJ databases">
        <authorList>
            <person name="Steffen K."/>
            <person name="Cardenas P."/>
        </authorList>
    </citation>
    <scope>NUCLEOTIDE SEQUENCE</scope>
</reference>
<protein>
    <submittedName>
        <fullName evidence="5">Uncharacterized protein</fullName>
    </submittedName>
</protein>
<dbReference type="InterPro" id="IPR051561">
    <property type="entry name" value="FRAS1_ECM"/>
</dbReference>
<keyword evidence="2" id="KW-0677">Repeat</keyword>
<dbReference type="AlphaFoldDB" id="A0AA35S8I8"/>
<accession>A0AA35S8I8</accession>
<evidence type="ECO:0000313" key="6">
    <source>
        <dbReference type="Proteomes" id="UP001174909"/>
    </source>
</evidence>
<feature type="repeat" description="CSPG" evidence="4">
    <location>
        <begin position="278"/>
        <end position="380"/>
    </location>
</feature>
<evidence type="ECO:0000256" key="2">
    <source>
        <dbReference type="ARBA" id="ARBA00022737"/>
    </source>
</evidence>
<evidence type="ECO:0000256" key="3">
    <source>
        <dbReference type="ARBA" id="ARBA00023180"/>
    </source>
</evidence>
<dbReference type="EMBL" id="CASHTH010002099">
    <property type="protein sequence ID" value="CAI8024829.1"/>
    <property type="molecule type" value="Genomic_DNA"/>
</dbReference>
<name>A0AA35S8I8_GEOBA</name>
<dbReference type="PANTHER" id="PTHR45739">
    <property type="entry name" value="MATRIX PROTEIN, PUTATIVE-RELATED"/>
    <property type="match status" value="1"/>
</dbReference>
<sequence>MLAQSAVEVTVFRVDWNYPSLRFITSPRVQLGGHVALNNGHLQFYIEPDSFCEQNTLVTVSRGPNYGTWTFSGGGEEGRNLVIGETFSHSLLRNGSLLYQHDGSRCTTSDATIWNITCSGRTFQLGMTLLIVPEIGDRWYPLLKVQPSTLVTFCGRASPLLLDNPLYSNGGLRFDVNVTHGAVVRLNRDLDTLSVNPFPPYMVSDSVVPHETATQFSIDEVQRGLIWYIPDCSGTNWLEVSIHETQQQTSIHSPMQVLVLYSTVPLEEFFLLSSAREFLRVVKNQPLPVASAENAVYITTTFLYTRCSNVGPPSAIAYRVLQPPQYGHICFATLESDLCTQSLPQFTQTDLDRFKIVYRPDSESHQLLRQNNDSFSFEVVYRNVGLAQRLTGVFQIYAARVNPLVTSEEQLWVEPQGSLTIPPSLFRDSAIKPLRNARFHLLVLPQFGELVMPNPTPQTTTGTPSYTFEELRRNRLQYRYFGLTQSCGDSFTFSASNSTHSVIETVAIAIRQRQDELLGLWEVAKSVLAQENFVFTSQDFRVLSDFCPQFVQFMVKGRAHQRSPSPLPTLTPHICPAEERQYFQC</sequence>
<comment type="caution">
    <text evidence="5">The sequence shown here is derived from an EMBL/GenBank/DDBJ whole genome shotgun (WGS) entry which is preliminary data.</text>
</comment>
<organism evidence="5 6">
    <name type="scientific">Geodia barretti</name>
    <name type="common">Barrett's horny sponge</name>
    <dbReference type="NCBI Taxonomy" id="519541"/>
    <lineage>
        <taxon>Eukaryota</taxon>
        <taxon>Metazoa</taxon>
        <taxon>Porifera</taxon>
        <taxon>Demospongiae</taxon>
        <taxon>Heteroscleromorpha</taxon>
        <taxon>Tetractinellida</taxon>
        <taxon>Astrophorina</taxon>
        <taxon>Geodiidae</taxon>
        <taxon>Geodia</taxon>
    </lineage>
</organism>
<keyword evidence="3" id="KW-0325">Glycoprotein</keyword>
<keyword evidence="6" id="KW-1185">Reference proteome</keyword>